<dbReference type="Proteomes" id="UP000593567">
    <property type="component" value="Unassembled WGS sequence"/>
</dbReference>
<dbReference type="EMBL" id="VXIV02002869">
    <property type="protein sequence ID" value="KAF6022304.1"/>
    <property type="molecule type" value="Genomic_DNA"/>
</dbReference>
<comment type="caution">
    <text evidence="2">The sequence shown here is derived from an EMBL/GenBank/DDBJ whole genome shotgun (WGS) entry which is preliminary data.</text>
</comment>
<sequence length="148" mass="16881">MDHYRASRVIQTEQWVLETVNPNSVNALSNVDTLLNDLSVSMMSASKSGLQSSLTQYEELVKKQLSFNGEDEEEKDTTPNGNDEEGVFDKPLSEERQHGMRAVQSTLEKLDSKHGVLQRHASGVCARCCRRNRLPEKDHVRLYKEIKY</sequence>
<evidence type="ECO:0000313" key="2">
    <source>
        <dbReference type="EMBL" id="KAF6022304.1"/>
    </source>
</evidence>
<name>A0A7J7J9A4_BUGNE</name>
<gene>
    <name evidence="2" type="ORF">EB796_019386</name>
</gene>
<dbReference type="AlphaFoldDB" id="A0A7J7J9A4"/>
<feature type="region of interest" description="Disordered" evidence="1">
    <location>
        <begin position="65"/>
        <end position="101"/>
    </location>
</feature>
<organism evidence="2 3">
    <name type="scientific">Bugula neritina</name>
    <name type="common">Brown bryozoan</name>
    <name type="synonym">Sertularia neritina</name>
    <dbReference type="NCBI Taxonomy" id="10212"/>
    <lineage>
        <taxon>Eukaryota</taxon>
        <taxon>Metazoa</taxon>
        <taxon>Spiralia</taxon>
        <taxon>Lophotrochozoa</taxon>
        <taxon>Bryozoa</taxon>
        <taxon>Gymnolaemata</taxon>
        <taxon>Cheilostomatida</taxon>
        <taxon>Flustrina</taxon>
        <taxon>Buguloidea</taxon>
        <taxon>Bugulidae</taxon>
        <taxon>Bugula</taxon>
    </lineage>
</organism>
<evidence type="ECO:0000313" key="3">
    <source>
        <dbReference type="Proteomes" id="UP000593567"/>
    </source>
</evidence>
<evidence type="ECO:0000256" key="1">
    <source>
        <dbReference type="SAM" id="MobiDB-lite"/>
    </source>
</evidence>
<reference evidence="2" key="1">
    <citation type="submission" date="2020-06" db="EMBL/GenBank/DDBJ databases">
        <title>Draft genome of Bugula neritina, a colonial animal packing powerful symbionts and potential medicines.</title>
        <authorList>
            <person name="Rayko M."/>
        </authorList>
    </citation>
    <scope>NUCLEOTIDE SEQUENCE [LARGE SCALE GENOMIC DNA]</scope>
    <source>
        <strain evidence="2">Kwan_BN1</strain>
    </source>
</reference>
<protein>
    <submittedName>
        <fullName evidence="2">Uncharacterized protein</fullName>
    </submittedName>
</protein>
<feature type="compositionally biased region" description="Basic and acidic residues" evidence="1">
    <location>
        <begin position="87"/>
        <end position="98"/>
    </location>
</feature>
<proteinExistence type="predicted"/>
<keyword evidence="3" id="KW-1185">Reference proteome</keyword>
<accession>A0A7J7J9A4</accession>